<reference evidence="2 3" key="2">
    <citation type="submission" date="2018-11" db="EMBL/GenBank/DDBJ databases">
        <authorList>
            <consortium name="Pathogen Informatics"/>
        </authorList>
    </citation>
    <scope>NUCLEOTIDE SEQUENCE [LARGE SCALE GENOMIC DNA]</scope>
</reference>
<accession>A0A183UHG2</accession>
<protein>
    <submittedName>
        <fullName evidence="4">C2H2-type domain-containing protein</fullName>
    </submittedName>
</protein>
<organism evidence="3 4">
    <name type="scientific">Toxocara canis</name>
    <name type="common">Canine roundworm</name>
    <dbReference type="NCBI Taxonomy" id="6265"/>
    <lineage>
        <taxon>Eukaryota</taxon>
        <taxon>Metazoa</taxon>
        <taxon>Ecdysozoa</taxon>
        <taxon>Nematoda</taxon>
        <taxon>Chromadorea</taxon>
        <taxon>Rhabditida</taxon>
        <taxon>Spirurina</taxon>
        <taxon>Ascaridomorpha</taxon>
        <taxon>Ascaridoidea</taxon>
        <taxon>Toxocaridae</taxon>
        <taxon>Toxocara</taxon>
    </lineage>
</organism>
<evidence type="ECO:0000313" key="3">
    <source>
        <dbReference type="Proteomes" id="UP000050794"/>
    </source>
</evidence>
<dbReference type="WBParaSite" id="TCNE_0000793201-mRNA-1">
    <property type="protein sequence ID" value="TCNE_0000793201-mRNA-1"/>
    <property type="gene ID" value="TCNE_0000793201"/>
</dbReference>
<feature type="region of interest" description="Disordered" evidence="1">
    <location>
        <begin position="1"/>
        <end position="29"/>
    </location>
</feature>
<feature type="compositionally biased region" description="Polar residues" evidence="1">
    <location>
        <begin position="419"/>
        <end position="430"/>
    </location>
</feature>
<gene>
    <name evidence="2" type="ORF">TCNE_LOCUS7932</name>
</gene>
<feature type="compositionally biased region" description="Polar residues" evidence="1">
    <location>
        <begin position="1"/>
        <end position="10"/>
    </location>
</feature>
<sequence length="445" mass="48550">MSSRVSQNPVRQEHEAQQSNITLTTAQASSSATAQMTSMPISGWSNLRPSTVQYPVIMQSQLMLSNTTPIAMPVISTTPSAPTAFAGAQQQQLIMPSPLPYMSTYGLGAHPFLQSSMWSPPFATPSQSGTSSCSTPDSGISVGTPYGSMPTAMLTPLTAPVEGFSPLSSYYFGGPTLVAQQPNISFGIGDEQVDRKRKLNVTRRTRRDYCNLCQSTIHAEGRRSQGPRRHALQFHVMKPLYKCKLCDYSSSYDKYHIVSHARRVHGINRPRDVLLNNTAEFESDIQYWTQRCFGANVNELSESQSATGALTTTGLGLNMRNETPAPARKKVCGFAVHDLLADNDDAECSQKIISTKVQSGTPETRTGILNPSEREHHDSEASEDDGMKGTPETRSGILNPSEWEHQDSEASEDDGVKASVSQEHVTSAIKTTRLFASDGHTTLEQ</sequence>
<feature type="compositionally biased region" description="Polar residues" evidence="1">
    <location>
        <begin position="353"/>
        <end position="369"/>
    </location>
</feature>
<keyword evidence="3" id="KW-1185">Reference proteome</keyword>
<name>A0A183UHG2_TOXCA</name>
<evidence type="ECO:0000256" key="1">
    <source>
        <dbReference type="SAM" id="MobiDB-lite"/>
    </source>
</evidence>
<dbReference type="EMBL" id="UYWY01019787">
    <property type="protein sequence ID" value="VDM39253.1"/>
    <property type="molecule type" value="Genomic_DNA"/>
</dbReference>
<dbReference type="AlphaFoldDB" id="A0A183UHG2"/>
<reference evidence="4" key="1">
    <citation type="submission" date="2016-06" db="UniProtKB">
        <authorList>
            <consortium name="WormBaseParasite"/>
        </authorList>
    </citation>
    <scope>IDENTIFICATION</scope>
</reference>
<evidence type="ECO:0000313" key="4">
    <source>
        <dbReference type="WBParaSite" id="TCNE_0000793201-mRNA-1"/>
    </source>
</evidence>
<feature type="region of interest" description="Disordered" evidence="1">
    <location>
        <begin position="353"/>
        <end position="445"/>
    </location>
</feature>
<dbReference type="Proteomes" id="UP000050794">
    <property type="component" value="Unassembled WGS sequence"/>
</dbReference>
<evidence type="ECO:0000313" key="2">
    <source>
        <dbReference type="EMBL" id="VDM39253.1"/>
    </source>
</evidence>
<proteinExistence type="predicted"/>